<keyword evidence="2" id="KW-1185">Reference proteome</keyword>
<evidence type="ECO:0000313" key="2">
    <source>
        <dbReference type="Proteomes" id="UP001279642"/>
    </source>
</evidence>
<proteinExistence type="predicted"/>
<sequence>MFTCIWPLALDEAQSWRLRFLADYWETKKAGRALPERNDFDLADLKHILPYLLVAEIEPEPFRVFYRLTGTKVVEMCGDLTGRYLDQLGNSQSPWIKEGRDSYHQAWSSRSSFLGKYIWPTMRGAACTVEFGIFPLNVPGRPMQCFSLEDYHFRASSVASRDTLVPFTSKNNQ</sequence>
<accession>A0ABU5EGU8</accession>
<evidence type="ECO:0000313" key="1">
    <source>
        <dbReference type="EMBL" id="MDY0885655.1"/>
    </source>
</evidence>
<name>A0ABU5EGU8_9PROT</name>
<dbReference type="Proteomes" id="UP001279642">
    <property type="component" value="Unassembled WGS sequence"/>
</dbReference>
<organism evidence="1 2">
    <name type="scientific">Dongia soli</name>
    <dbReference type="NCBI Taxonomy" id="600628"/>
    <lineage>
        <taxon>Bacteria</taxon>
        <taxon>Pseudomonadati</taxon>
        <taxon>Pseudomonadota</taxon>
        <taxon>Alphaproteobacteria</taxon>
        <taxon>Rhodospirillales</taxon>
        <taxon>Dongiaceae</taxon>
        <taxon>Dongia</taxon>
    </lineage>
</organism>
<reference evidence="1 2" key="1">
    <citation type="journal article" date="2016" name="Antonie Van Leeuwenhoek">
        <title>Dongia soli sp. nov., isolated from soil from Dokdo, Korea.</title>
        <authorList>
            <person name="Kim D.U."/>
            <person name="Lee H."/>
            <person name="Kim H."/>
            <person name="Kim S.G."/>
            <person name="Ka J.O."/>
        </authorList>
    </citation>
    <scope>NUCLEOTIDE SEQUENCE [LARGE SCALE GENOMIC DNA]</scope>
    <source>
        <strain evidence="1 2">D78</strain>
    </source>
</reference>
<dbReference type="InterPro" id="IPR009922">
    <property type="entry name" value="DUF1457"/>
</dbReference>
<dbReference type="RefSeq" id="WP_320510730.1">
    <property type="nucleotide sequence ID" value="NZ_JAXCLW010000012.1"/>
</dbReference>
<gene>
    <name evidence="1" type="ORF">SMD27_22650</name>
</gene>
<comment type="caution">
    <text evidence="1">The sequence shown here is derived from an EMBL/GenBank/DDBJ whole genome shotgun (WGS) entry which is preliminary data.</text>
</comment>
<protein>
    <submittedName>
        <fullName evidence="1">PAS domain-containing protein</fullName>
    </submittedName>
</protein>
<dbReference type="Pfam" id="PF07310">
    <property type="entry name" value="PAS_5"/>
    <property type="match status" value="1"/>
</dbReference>
<dbReference type="EMBL" id="JAXCLW010000012">
    <property type="protein sequence ID" value="MDY0885655.1"/>
    <property type="molecule type" value="Genomic_DNA"/>
</dbReference>